<dbReference type="HOGENOM" id="CLU_2697583_0_0_4"/>
<dbReference type="STRING" id="882378.RBRH_01500"/>
<accession>E5AKU6</accession>
<dbReference type="KEGG" id="brh:RBRH_01500"/>
<dbReference type="Proteomes" id="UP000007437">
    <property type="component" value="Chromosome"/>
</dbReference>
<reference evidence="1 2" key="1">
    <citation type="journal article" date="2011" name="J. Bacteriol.">
        <title>Complete genome sequence of Burkholderia rhizoxinica, an endosymbiont of Rhizopus microsporus.</title>
        <authorList>
            <person name="Lackner G."/>
            <person name="Moebius N."/>
            <person name="Partida-Martinez L."/>
            <person name="Hertweck C."/>
        </authorList>
    </citation>
    <scope>NUCLEOTIDE SEQUENCE [LARGE SCALE GENOMIC DNA]</scope>
    <source>
        <strain evidence="2">DSM 19002 / CIP 109453 / HKI 454</strain>
    </source>
</reference>
<evidence type="ECO:0000313" key="1">
    <source>
        <dbReference type="EMBL" id="CBW75903.1"/>
    </source>
</evidence>
<dbReference type="AlphaFoldDB" id="E5AKU6"/>
<protein>
    <submittedName>
        <fullName evidence="1">Uncharacterized protein</fullName>
    </submittedName>
</protein>
<sequence>MGGDDGRAGPIVSRFTVLHAGCDIKRASDALPFCAKASMGRRRSRQVLRERRIPFLTAAADGDERAGRERYVF</sequence>
<gene>
    <name evidence="1" type="ordered locus">RBRH_01500</name>
</gene>
<proteinExistence type="predicted"/>
<organism evidence="1 2">
    <name type="scientific">Mycetohabitans rhizoxinica (strain DSM 19002 / CIP 109453 / HKI 454)</name>
    <name type="common">Paraburkholderia rhizoxinica</name>
    <dbReference type="NCBI Taxonomy" id="882378"/>
    <lineage>
        <taxon>Bacteria</taxon>
        <taxon>Pseudomonadati</taxon>
        <taxon>Pseudomonadota</taxon>
        <taxon>Betaproteobacteria</taxon>
        <taxon>Burkholderiales</taxon>
        <taxon>Burkholderiaceae</taxon>
        <taxon>Mycetohabitans</taxon>
    </lineage>
</organism>
<name>E5AKU6_MYCRK</name>
<dbReference type="EMBL" id="FR687359">
    <property type="protein sequence ID" value="CBW75903.1"/>
    <property type="molecule type" value="Genomic_DNA"/>
</dbReference>
<evidence type="ECO:0000313" key="2">
    <source>
        <dbReference type="Proteomes" id="UP000007437"/>
    </source>
</evidence>